<organism evidence="1 2">
    <name type="scientific">Campylobacter hominis (strain ATCC BAA-381 / DSM 21671 / CCUG 45161 / LMG 19568 / NCTC 13146 / CH001A)</name>
    <dbReference type="NCBI Taxonomy" id="360107"/>
    <lineage>
        <taxon>Bacteria</taxon>
        <taxon>Pseudomonadati</taxon>
        <taxon>Campylobacterota</taxon>
        <taxon>Epsilonproteobacteria</taxon>
        <taxon>Campylobacterales</taxon>
        <taxon>Campylobacteraceae</taxon>
        <taxon>Campylobacter</taxon>
    </lineage>
</organism>
<sequence length="125" mass="14700">MSVYDFLERIKGLISEYGDVKIGIEKLQPDSFPLLRVVPNQNSLDDGLDHWAQDIYFSIYIGKMIDEPESAFKWAYDIENKIFNKLHNFQFDDGGLIRFVESKRVELLDDFLIIESSYFCDSFRL</sequence>
<keyword evidence="2" id="KW-1185">Reference proteome</keyword>
<evidence type="ECO:0000313" key="2">
    <source>
        <dbReference type="Proteomes" id="UP000002407"/>
    </source>
</evidence>
<dbReference type="EMBL" id="CP000776">
    <property type="protein sequence ID" value="ABS52407.1"/>
    <property type="molecule type" value="Genomic_DNA"/>
</dbReference>
<dbReference type="KEGG" id="cha:CHAB381_0290"/>
<accession>A7I052</accession>
<protein>
    <submittedName>
        <fullName evidence="1">Uncharacterized protein</fullName>
    </submittedName>
</protein>
<gene>
    <name evidence="1" type="ordered locus">CHAB381_0290</name>
</gene>
<name>A7I052_CAMHC</name>
<dbReference type="AlphaFoldDB" id="A7I052"/>
<evidence type="ECO:0000313" key="1">
    <source>
        <dbReference type="EMBL" id="ABS52407.1"/>
    </source>
</evidence>
<dbReference type="RefSeq" id="WP_012108175.1">
    <property type="nucleotide sequence ID" value="NC_009714.1"/>
</dbReference>
<dbReference type="Proteomes" id="UP000002407">
    <property type="component" value="Chromosome"/>
</dbReference>
<reference evidence="2" key="1">
    <citation type="submission" date="2007-07" db="EMBL/GenBank/DDBJ databases">
        <title>Complete genome sequence of Campylobacter hominis ATCC BAA-381, a commensal isolated from the human gastrointestinal tract.</title>
        <authorList>
            <person name="Fouts D.E."/>
            <person name="Mongodin E.F."/>
            <person name="Puiu D."/>
            <person name="Sebastian Y."/>
            <person name="Miller W.G."/>
            <person name="Mandrell R.E."/>
            <person name="Nelson K.E."/>
        </authorList>
    </citation>
    <scope>NUCLEOTIDE SEQUENCE [LARGE SCALE GENOMIC DNA]</scope>
    <source>
        <strain evidence="2">ATCC BAA-381 / LMG 19568 / NCTC 13146 / CH001A</strain>
    </source>
</reference>
<dbReference type="HOGENOM" id="CLU_1988525_0_0_7"/>
<proteinExistence type="predicted"/>
<dbReference type="STRING" id="360107.CHAB381_0290"/>